<keyword evidence="2" id="KW-0175">Coiled coil</keyword>
<gene>
    <name evidence="5" type="ORF">E0493_14740</name>
</gene>
<evidence type="ECO:0000259" key="4">
    <source>
        <dbReference type="Pfam" id="PF25954"/>
    </source>
</evidence>
<dbReference type="InterPro" id="IPR058792">
    <property type="entry name" value="Beta-barrel_RND_2"/>
</dbReference>
<evidence type="ECO:0000256" key="2">
    <source>
        <dbReference type="ARBA" id="ARBA00023054"/>
    </source>
</evidence>
<dbReference type="InterPro" id="IPR050465">
    <property type="entry name" value="UPF0194_transport"/>
</dbReference>
<evidence type="ECO:0000256" key="1">
    <source>
        <dbReference type="ARBA" id="ARBA00004196"/>
    </source>
</evidence>
<dbReference type="EMBL" id="SNVJ01000013">
    <property type="protein sequence ID" value="MXP64607.1"/>
    <property type="molecule type" value="Genomic_DNA"/>
</dbReference>
<dbReference type="Gene3D" id="2.40.50.100">
    <property type="match status" value="1"/>
</dbReference>
<dbReference type="GO" id="GO:0030313">
    <property type="term" value="C:cell envelope"/>
    <property type="evidence" value="ECO:0007669"/>
    <property type="project" value="UniProtKB-SubCell"/>
</dbReference>
<organism evidence="5 6">
    <name type="scientific">Teichococcus coralli</name>
    <dbReference type="NCBI Taxonomy" id="2545983"/>
    <lineage>
        <taxon>Bacteria</taxon>
        <taxon>Pseudomonadati</taxon>
        <taxon>Pseudomonadota</taxon>
        <taxon>Alphaproteobacteria</taxon>
        <taxon>Acetobacterales</taxon>
        <taxon>Roseomonadaceae</taxon>
        <taxon>Roseomonas</taxon>
    </lineage>
</organism>
<sequence>MAEPLANPDAPSPAGPAPGQPSWRLLLGAGDARLASQAWLDLAVTLVAQAVPDGAAPVQGAFVALRQDGARYARAASFGEGAVSFLLAKAAERCLQLQRSVVQNDEAAGGACQLALPIMAGETLEGVVAFELSRSVLPQLDRVTRLVQWGLGWFGRAGAANAAPGQATEWLGLVAAPGDADTAFEALCSMLAAQWALTRVSLGLGGAGKMRLRATSRGRLSTLQTDFVIALKAAMEEAVEAGTALAVPPQAGQLAAIGAHQRLCRTHDVAWAVTLPVRLPGHAGWVAMTLEGDGGAPQPEQIAGWQAVAAQVAPLLALRLRAERGLLGHAGALVREAGTGRAAWKPVAALVAAAALVGIALFPVPFRVNARATLEGAVKRSVAAPFDGYLAEAAVRPGDRVAAGTVLARMDDRELRLQKLDYEGRIAESRRQADEAIGRRDMAAAGIATARRMQAEAELRLIDAHLARTSFVAPFDGIVISGDPSQSIGAPLRRGEVVYELSPLNGYRVALEVEESDFAAVQPGQEGRMVLASLPYASWPVQVTGVTPLATARDGRNAFRVEARLEQPDAALRPGMQGIGKIEAGTAPLAWVWVRGAVAWARLKLWAWMP</sequence>
<dbReference type="Proteomes" id="UP000460715">
    <property type="component" value="Unassembled WGS sequence"/>
</dbReference>
<evidence type="ECO:0000256" key="3">
    <source>
        <dbReference type="SAM" id="MobiDB-lite"/>
    </source>
</evidence>
<dbReference type="PANTHER" id="PTHR32347">
    <property type="entry name" value="EFFLUX SYSTEM COMPONENT YKNX-RELATED"/>
    <property type="match status" value="1"/>
</dbReference>
<dbReference type="Gene3D" id="2.40.30.170">
    <property type="match status" value="1"/>
</dbReference>
<proteinExistence type="predicted"/>
<feature type="compositionally biased region" description="Pro residues" evidence="3">
    <location>
        <begin position="10"/>
        <end position="19"/>
    </location>
</feature>
<feature type="domain" description="CusB-like beta-barrel" evidence="4">
    <location>
        <begin position="510"/>
        <end position="577"/>
    </location>
</feature>
<feature type="region of interest" description="Disordered" evidence="3">
    <location>
        <begin position="1"/>
        <end position="21"/>
    </location>
</feature>
<accession>A0A845BGZ9</accession>
<reference evidence="5 6" key="1">
    <citation type="submission" date="2019-03" db="EMBL/GenBank/DDBJ databases">
        <title>Roseomonas sp. a novel Roseomonas species isolated from Sea whip Gorgonian.</title>
        <authorList>
            <person name="Li F."/>
            <person name="Pan X."/>
            <person name="Huang S."/>
            <person name="Li Z."/>
            <person name="Meng B."/>
        </authorList>
    </citation>
    <scope>NUCLEOTIDE SEQUENCE [LARGE SCALE GENOMIC DNA]</scope>
    <source>
        <strain evidence="5 6">M0104</strain>
    </source>
</reference>
<evidence type="ECO:0000313" key="6">
    <source>
        <dbReference type="Proteomes" id="UP000460715"/>
    </source>
</evidence>
<dbReference type="PANTHER" id="PTHR32347:SF23">
    <property type="entry name" value="BLL5650 PROTEIN"/>
    <property type="match status" value="1"/>
</dbReference>
<dbReference type="RefSeq" id="WP_160937929.1">
    <property type="nucleotide sequence ID" value="NZ_SNVJ01000013.1"/>
</dbReference>
<dbReference type="SUPFAM" id="SSF111369">
    <property type="entry name" value="HlyD-like secretion proteins"/>
    <property type="match status" value="1"/>
</dbReference>
<comment type="caution">
    <text evidence="5">The sequence shown here is derived from an EMBL/GenBank/DDBJ whole genome shotgun (WGS) entry which is preliminary data.</text>
</comment>
<protein>
    <submittedName>
        <fullName evidence="5">HlyD family efflux transporter periplasmic adaptor subunit</fullName>
    </submittedName>
</protein>
<dbReference type="AlphaFoldDB" id="A0A845BGZ9"/>
<dbReference type="Pfam" id="PF25954">
    <property type="entry name" value="Beta-barrel_RND_2"/>
    <property type="match status" value="1"/>
</dbReference>
<evidence type="ECO:0000313" key="5">
    <source>
        <dbReference type="EMBL" id="MXP64607.1"/>
    </source>
</evidence>
<comment type="subcellular location">
    <subcellularLocation>
        <location evidence="1">Cell envelope</location>
    </subcellularLocation>
</comment>
<name>A0A845BGZ9_9PROT</name>
<keyword evidence="6" id="KW-1185">Reference proteome</keyword>
<dbReference type="OrthoDB" id="9810980at2"/>